<dbReference type="EMBL" id="CP072455">
    <property type="protein sequence ID" value="QTL41131.1"/>
    <property type="molecule type" value="Genomic_DNA"/>
</dbReference>
<dbReference type="Pfam" id="PF15645">
    <property type="entry name" value="Tox-PLDMTX"/>
    <property type="match status" value="1"/>
</dbReference>
<dbReference type="AlphaFoldDB" id="A0A2D0IXE8"/>
<keyword evidence="5" id="KW-1185">Reference proteome</keyword>
<evidence type="ECO:0000313" key="5">
    <source>
        <dbReference type="Proteomes" id="UP000665047"/>
    </source>
</evidence>
<dbReference type="RefSeq" id="WP_145956634.1">
    <property type="nucleotide sequence ID" value="NZ_CP072455.1"/>
</dbReference>
<reference evidence="2 4" key="1">
    <citation type="journal article" date="2017" name="Nat. Microbiol.">
        <title>Natural product diversity associated with the nematode symbionts Photorhabdus and Xenorhabdus.</title>
        <authorList>
            <person name="Tobias N.J."/>
            <person name="Wolff H."/>
            <person name="Djahanschiri B."/>
            <person name="Grundmann F."/>
            <person name="Kronenwerth M."/>
            <person name="Shi Y.M."/>
            <person name="Simonyi S."/>
            <person name="Grun P."/>
            <person name="Shapiro-Ilan D."/>
            <person name="Pidot S.J."/>
            <person name="Stinear T.P."/>
            <person name="Ebersberger I."/>
            <person name="Bode H.B."/>
        </authorList>
    </citation>
    <scope>NUCLEOTIDE SEQUENCE [LARGE SCALE GENOMIC DNA]</scope>
    <source>
        <strain evidence="2 4">DSM 16342</strain>
    </source>
</reference>
<accession>A0A2D0IXE8</accession>
<gene>
    <name evidence="3" type="ORF">HGO23_07400</name>
    <name evidence="2" type="ORF">Xbud_02599</name>
</gene>
<protein>
    <submittedName>
        <fullName evidence="2">Putative type III secreted protein</fullName>
    </submittedName>
</protein>
<evidence type="ECO:0000259" key="1">
    <source>
        <dbReference type="Pfam" id="PF15645"/>
    </source>
</evidence>
<sequence length="212" mass="25354">MNKGAIVNFLDEIRNDKNILDFIKSPKTACFRCADYVSEYLHRMHIPHQAIGVFIWRGVDDSCPTTHLVIEAYHQSQRIIIDPTIIQFKNTEWSSKPIEPFFGERKEWQYYLKNIFLNKLIILKKYPSSNLAKNFMDNFLFALPSDFKNDILINKPMWYERLTQNPALWEKHDQNTINSFFPRAREKKPFPQTLQKRLKHWQAILKKKTNNH</sequence>
<dbReference type="InterPro" id="IPR028907">
    <property type="entry name" value="Tox-PLDMTX_dom"/>
</dbReference>
<feature type="domain" description="Tox-PLDMTX" evidence="1">
    <location>
        <begin position="49"/>
        <end position="138"/>
    </location>
</feature>
<organism evidence="2 4">
    <name type="scientific">Xenorhabdus budapestensis</name>
    <dbReference type="NCBI Taxonomy" id="290110"/>
    <lineage>
        <taxon>Bacteria</taxon>
        <taxon>Pseudomonadati</taxon>
        <taxon>Pseudomonadota</taxon>
        <taxon>Gammaproteobacteria</taxon>
        <taxon>Enterobacterales</taxon>
        <taxon>Morganellaceae</taxon>
        <taxon>Xenorhabdus</taxon>
    </lineage>
</organism>
<dbReference type="Proteomes" id="UP000225833">
    <property type="component" value="Unassembled WGS sequence"/>
</dbReference>
<dbReference type="EMBL" id="NIBS01000014">
    <property type="protein sequence ID" value="PHM26571.1"/>
    <property type="molecule type" value="Genomic_DNA"/>
</dbReference>
<dbReference type="OrthoDB" id="6443151at2"/>
<name>A0A2D0IXE8_XENBU</name>
<evidence type="ECO:0000313" key="4">
    <source>
        <dbReference type="Proteomes" id="UP000225833"/>
    </source>
</evidence>
<dbReference type="Proteomes" id="UP000665047">
    <property type="component" value="Chromosome"/>
</dbReference>
<evidence type="ECO:0000313" key="2">
    <source>
        <dbReference type="EMBL" id="PHM26571.1"/>
    </source>
</evidence>
<proteinExistence type="predicted"/>
<reference evidence="3 5" key="2">
    <citation type="submission" date="2021-03" db="EMBL/GenBank/DDBJ databases">
        <title>Complete Genome Sequence Data of Xenorhabdus budapestensis strain C72, a Candidate Biological Control Agent, from China.</title>
        <authorList>
            <person name="LI B."/>
            <person name="WANG S."/>
            <person name="QIU D."/>
        </authorList>
    </citation>
    <scope>NUCLEOTIDE SEQUENCE [LARGE SCALE GENOMIC DNA]</scope>
    <source>
        <strain evidence="3 5">C-7-2</strain>
    </source>
</reference>
<evidence type="ECO:0000313" key="3">
    <source>
        <dbReference type="EMBL" id="QTL41131.1"/>
    </source>
</evidence>
<dbReference type="Gene3D" id="3.10.670.10">
    <property type="entry name" value="Secreted effector protein ssei"/>
    <property type="match status" value="1"/>
</dbReference>